<accession>A0A075JK46</accession>
<dbReference type="KEGG" id="dni:HX89_05305"/>
<organism evidence="3 4">
    <name type="scientific">Dermacoccus nishinomiyaensis</name>
    <dbReference type="NCBI Taxonomy" id="1274"/>
    <lineage>
        <taxon>Bacteria</taxon>
        <taxon>Bacillati</taxon>
        <taxon>Actinomycetota</taxon>
        <taxon>Actinomycetes</taxon>
        <taxon>Micrococcales</taxon>
        <taxon>Dermacoccaceae</taxon>
        <taxon>Dermacoccus</taxon>
    </lineage>
</organism>
<evidence type="ECO:0000313" key="3">
    <source>
        <dbReference type="EMBL" id="AIF40458.1"/>
    </source>
</evidence>
<dbReference type="HOGENOM" id="CLU_083318_0_1_11"/>
<keyword evidence="4" id="KW-1185">Reference proteome</keyword>
<dbReference type="AlphaFoldDB" id="A0A075JK46"/>
<feature type="domain" description="DUF8185" evidence="2">
    <location>
        <begin position="135"/>
        <end position="237"/>
    </location>
</feature>
<proteinExistence type="predicted"/>
<evidence type="ECO:0000259" key="1">
    <source>
        <dbReference type="Pfam" id="PF26035"/>
    </source>
</evidence>
<dbReference type="eggNOG" id="ENOG5032UNB">
    <property type="taxonomic scope" value="Bacteria"/>
</dbReference>
<dbReference type="GeneID" id="41840602"/>
<dbReference type="InterPro" id="IPR058498">
    <property type="entry name" value="DUF8185"/>
</dbReference>
<dbReference type="Pfam" id="PF26035">
    <property type="entry name" value="DUF8010"/>
    <property type="match status" value="1"/>
</dbReference>
<evidence type="ECO:0000259" key="2">
    <source>
        <dbReference type="Pfam" id="PF26572"/>
    </source>
</evidence>
<dbReference type="RefSeq" id="WP_038567519.1">
    <property type="nucleotide sequence ID" value="NZ_CP008889.1"/>
</dbReference>
<gene>
    <name evidence="3" type="ORF">HX89_05305</name>
</gene>
<reference evidence="3 4" key="1">
    <citation type="submission" date="2014-07" db="EMBL/GenBank/DDBJ databases">
        <title>Genome Sequencing of Dermacoccus nishinomiyaensis.</title>
        <authorList>
            <person name="Hong K.W."/>
            <person name="Chan K.G."/>
        </authorList>
    </citation>
    <scope>NUCLEOTIDE SEQUENCE [LARGE SCALE GENOMIC DNA]</scope>
    <source>
        <strain evidence="3 4">M25</strain>
    </source>
</reference>
<name>A0A075JK46_9MICO</name>
<protein>
    <submittedName>
        <fullName evidence="3">Uncharacterized protein</fullName>
    </submittedName>
</protein>
<evidence type="ECO:0000313" key="4">
    <source>
        <dbReference type="Proteomes" id="UP000027986"/>
    </source>
</evidence>
<dbReference type="Pfam" id="PF26572">
    <property type="entry name" value="DUF8185"/>
    <property type="match status" value="1"/>
</dbReference>
<dbReference type="Proteomes" id="UP000027986">
    <property type="component" value="Chromosome"/>
</dbReference>
<dbReference type="EMBL" id="CP008889">
    <property type="protein sequence ID" value="AIF40458.1"/>
    <property type="molecule type" value="Genomic_DNA"/>
</dbReference>
<dbReference type="InterPro" id="IPR058323">
    <property type="entry name" value="DUF8010"/>
</dbReference>
<dbReference type="OrthoDB" id="4801220at2"/>
<feature type="domain" description="DUF8010" evidence="1">
    <location>
        <begin position="3"/>
        <end position="93"/>
    </location>
</feature>
<sequence length="237" mass="24231">MSDGLELADAQVAADLTTYVARARTLDADGAIRLQASGATLAAWVGVRKGRGLMGEGTVIGLRVLPLARAVDEPVDVVVPLAAVADRLARSGSPRGAVANAAPGASPQVVDESDGAFTLEIPPMTVRTSWAAVTPPRSGWSPLARLPVDGLVHVARVGIEEVATGTPEGAGAAAVEQLRERVWNRPIEGDLGGADGLPAGAALGLYALGFAVGDVATVYGTARWHRVSTDVGHVLVR</sequence>